<evidence type="ECO:0000313" key="3">
    <source>
        <dbReference type="Proteomes" id="UP001141253"/>
    </source>
</evidence>
<comment type="caution">
    <text evidence="2">The sequence shown here is derived from an EMBL/GenBank/DDBJ whole genome shotgun (WGS) entry which is preliminary data.</text>
</comment>
<evidence type="ECO:0000259" key="1">
    <source>
        <dbReference type="SMART" id="SM00256"/>
    </source>
</evidence>
<gene>
    <name evidence="2" type="ORF">OIU77_029336</name>
</gene>
<dbReference type="Pfam" id="PF24758">
    <property type="entry name" value="LRR_At5g56370"/>
    <property type="match status" value="1"/>
</dbReference>
<dbReference type="Gene3D" id="1.20.1280.50">
    <property type="match status" value="1"/>
</dbReference>
<dbReference type="Pfam" id="PF12937">
    <property type="entry name" value="F-box-like"/>
    <property type="match status" value="1"/>
</dbReference>
<evidence type="ECO:0000313" key="2">
    <source>
        <dbReference type="EMBL" id="KAJ6386344.1"/>
    </source>
</evidence>
<dbReference type="InterPro" id="IPR001810">
    <property type="entry name" value="F-box_dom"/>
</dbReference>
<organism evidence="2 3">
    <name type="scientific">Salix suchowensis</name>
    <dbReference type="NCBI Taxonomy" id="1278906"/>
    <lineage>
        <taxon>Eukaryota</taxon>
        <taxon>Viridiplantae</taxon>
        <taxon>Streptophyta</taxon>
        <taxon>Embryophyta</taxon>
        <taxon>Tracheophyta</taxon>
        <taxon>Spermatophyta</taxon>
        <taxon>Magnoliopsida</taxon>
        <taxon>eudicotyledons</taxon>
        <taxon>Gunneridae</taxon>
        <taxon>Pentapetalae</taxon>
        <taxon>rosids</taxon>
        <taxon>fabids</taxon>
        <taxon>Malpighiales</taxon>
        <taxon>Salicaceae</taxon>
        <taxon>Saliceae</taxon>
        <taxon>Salix</taxon>
    </lineage>
</organism>
<dbReference type="PANTHER" id="PTHR31639">
    <property type="entry name" value="F-BOX PROTEIN-LIKE"/>
    <property type="match status" value="1"/>
</dbReference>
<protein>
    <recommendedName>
        <fullName evidence="1">F-box domain-containing protein</fullName>
    </recommendedName>
</protein>
<feature type="domain" description="F-box" evidence="1">
    <location>
        <begin position="4"/>
        <end position="45"/>
    </location>
</feature>
<reference evidence="2" key="2">
    <citation type="journal article" date="2023" name="Int. J. Mol. Sci.">
        <title>De Novo Assembly and Annotation of 11 Diverse Shrub Willow (Salix) Genomes Reveals Novel Gene Organization in Sex-Linked Regions.</title>
        <authorList>
            <person name="Hyden B."/>
            <person name="Feng K."/>
            <person name="Yates T.B."/>
            <person name="Jawdy S."/>
            <person name="Cereghino C."/>
            <person name="Smart L.B."/>
            <person name="Muchero W."/>
        </authorList>
    </citation>
    <scope>NUCLEOTIDE SEQUENCE</scope>
    <source>
        <tissue evidence="2">Shoot tip</tissue>
    </source>
</reference>
<reference evidence="2" key="1">
    <citation type="submission" date="2022-10" db="EMBL/GenBank/DDBJ databases">
        <authorList>
            <person name="Hyden B.L."/>
            <person name="Feng K."/>
            <person name="Yates T."/>
            <person name="Jawdy S."/>
            <person name="Smart L.B."/>
            <person name="Muchero W."/>
        </authorList>
    </citation>
    <scope>NUCLEOTIDE SEQUENCE</scope>
    <source>
        <tissue evidence="2">Shoot tip</tissue>
    </source>
</reference>
<dbReference type="InterPro" id="IPR036047">
    <property type="entry name" value="F-box-like_dom_sf"/>
</dbReference>
<dbReference type="InterPro" id="IPR032675">
    <property type="entry name" value="LRR_dom_sf"/>
</dbReference>
<dbReference type="SUPFAM" id="SSF52047">
    <property type="entry name" value="RNI-like"/>
    <property type="match status" value="1"/>
</dbReference>
<accession>A0ABQ9BKY9</accession>
<dbReference type="InterPro" id="IPR055411">
    <property type="entry name" value="LRR_FXL15/At3g58940/PEG3-like"/>
</dbReference>
<keyword evidence="3" id="KW-1185">Reference proteome</keyword>
<dbReference type="Gene3D" id="3.80.10.10">
    <property type="entry name" value="Ribonuclease Inhibitor"/>
    <property type="match status" value="1"/>
</dbReference>
<dbReference type="Proteomes" id="UP001141253">
    <property type="component" value="Chromosome 9"/>
</dbReference>
<dbReference type="EMBL" id="JAPFFI010000008">
    <property type="protein sequence ID" value="KAJ6386344.1"/>
    <property type="molecule type" value="Genomic_DNA"/>
</dbReference>
<dbReference type="PANTHER" id="PTHR31639:SF139">
    <property type="entry name" value="F-BOX_LRR PLANT PROTEIN"/>
    <property type="match status" value="1"/>
</dbReference>
<name>A0ABQ9BKY9_9ROSI</name>
<proteinExistence type="predicted"/>
<dbReference type="SUPFAM" id="SSF81383">
    <property type="entry name" value="F-box domain"/>
    <property type="match status" value="1"/>
</dbReference>
<sequence>MEHLPVEVIGNILSRLGGARDVVIASATCRKWREAWCKHLHTLSFNSNDWHVYHDLTTSQLEILITQTIFQTTGLQGLLILMDGVDKFSASTVIAWLMYTRETLRRLIYNVRTTPNVNILEICGRQKMEMLELSHNSITGVEPNFQRFPCLKSLSLSDVSISALDLNLLLTACPKIETLELINPEIAMSDAQVTVELSIPTLRRVYVEAISMDKFILEADSIECLHLKDCALELFELIGKGTLKHFKIDDVSVIHLDIGDTVDNLEIIDVSNFTIIWPKFYQMISKSSKLTKLRLWDVVFDDEDEIVDLETIAVCFPQLSHLALSYDLRDGVVNYGLQGSSHLENVIVLELGWTIINDLFSHWVEGLLKLCPNLRKLVIHGVVSEAKSHEECQMLANFTSSIVQLMRKYMHVDVQFDYE</sequence>
<dbReference type="SMART" id="SM00256">
    <property type="entry name" value="FBOX"/>
    <property type="match status" value="1"/>
</dbReference>